<gene>
    <name evidence="2" type="ORF">GCM10007925_02360</name>
</gene>
<reference evidence="3" key="1">
    <citation type="journal article" date="2019" name="Int. J. Syst. Evol. Microbiol.">
        <title>The Global Catalogue of Microorganisms (GCM) 10K type strain sequencing project: providing services to taxonomists for standard genome sequencing and annotation.</title>
        <authorList>
            <consortium name="The Broad Institute Genomics Platform"/>
            <consortium name="The Broad Institute Genome Sequencing Center for Infectious Disease"/>
            <person name="Wu L."/>
            <person name="Ma J."/>
        </authorList>
    </citation>
    <scope>NUCLEOTIDE SEQUENCE [LARGE SCALE GENOMIC DNA]</scope>
    <source>
        <strain evidence="3">NBRC 102146</strain>
    </source>
</reference>
<dbReference type="RefSeq" id="WP_156956975.1">
    <property type="nucleotide sequence ID" value="NZ_BSOO01000002.1"/>
</dbReference>
<feature type="transmembrane region" description="Helical" evidence="1">
    <location>
        <begin position="7"/>
        <end position="25"/>
    </location>
</feature>
<evidence type="ECO:0000313" key="3">
    <source>
        <dbReference type="Proteomes" id="UP001156703"/>
    </source>
</evidence>
<evidence type="ECO:0000256" key="1">
    <source>
        <dbReference type="SAM" id="Phobius"/>
    </source>
</evidence>
<evidence type="ECO:0008006" key="4">
    <source>
        <dbReference type="Google" id="ProtNLM"/>
    </source>
</evidence>
<keyword evidence="1" id="KW-0812">Transmembrane</keyword>
<keyword evidence="1" id="KW-0472">Membrane</keyword>
<feature type="transmembrane region" description="Helical" evidence="1">
    <location>
        <begin position="90"/>
        <end position="112"/>
    </location>
</feature>
<keyword evidence="1" id="KW-1133">Transmembrane helix</keyword>
<keyword evidence="3" id="KW-1185">Reference proteome</keyword>
<dbReference type="Proteomes" id="UP001156703">
    <property type="component" value="Unassembled WGS sequence"/>
</dbReference>
<comment type="caution">
    <text evidence="2">The sequence shown here is derived from an EMBL/GenBank/DDBJ whole genome shotgun (WGS) entry which is preliminary data.</text>
</comment>
<evidence type="ECO:0000313" key="2">
    <source>
        <dbReference type="EMBL" id="GLR46525.1"/>
    </source>
</evidence>
<protein>
    <recommendedName>
        <fullName evidence="4">DUF2231 domain-containing protein</fullName>
    </recommendedName>
</protein>
<feature type="transmembrane region" description="Helical" evidence="1">
    <location>
        <begin position="37"/>
        <end position="59"/>
    </location>
</feature>
<name>A0ABQ5Z179_9SPHN</name>
<dbReference type="EMBL" id="BSOO01000002">
    <property type="protein sequence ID" value="GLR46525.1"/>
    <property type="molecule type" value="Genomic_DNA"/>
</dbReference>
<feature type="transmembrane region" description="Helical" evidence="1">
    <location>
        <begin position="124"/>
        <end position="141"/>
    </location>
</feature>
<accession>A0ABQ5Z179</accession>
<proteinExistence type="predicted"/>
<sequence length="170" mass="18629">MFDKLDAYNLVANLVPGAALTYAFHATGIPSPKPEDIGAFVLVAFVIGVTVNRLGSIVLDPLMRKLRLLKPKDYRSFVTSEREDKKLETIVANAGLYHTFLTAGVVFLSALLFRSTLSQLNHDLLATVLVLMGMAVFFLAFRKEDGYIHTRIDVSVARQGGNEVPTTSVS</sequence>
<organism evidence="2 3">
    <name type="scientific">Sphingomonas astaxanthinifaciens DSM 22298</name>
    <dbReference type="NCBI Taxonomy" id="1123267"/>
    <lineage>
        <taxon>Bacteria</taxon>
        <taxon>Pseudomonadati</taxon>
        <taxon>Pseudomonadota</taxon>
        <taxon>Alphaproteobacteria</taxon>
        <taxon>Sphingomonadales</taxon>
        <taxon>Sphingomonadaceae</taxon>
        <taxon>Sphingomonas</taxon>
    </lineage>
</organism>